<comment type="subcellular location">
    <subcellularLocation>
        <location evidence="1">Cell inner membrane</location>
        <topology evidence="1">Multi-pass membrane protein</topology>
    </subcellularLocation>
    <subcellularLocation>
        <location evidence="8">Cell membrane</location>
        <topology evidence="8">Multi-pass membrane protein</topology>
    </subcellularLocation>
</comment>
<dbReference type="RefSeq" id="WP_223174175.1">
    <property type="nucleotide sequence ID" value="NZ_BAAADP010000005.1"/>
</dbReference>
<dbReference type="AlphaFoldDB" id="A0A1I2ZJI5"/>
<dbReference type="PROSITE" id="PS50928">
    <property type="entry name" value="ABC_TM1"/>
    <property type="match status" value="1"/>
</dbReference>
<keyword evidence="2 8" id="KW-0813">Transport</keyword>
<keyword evidence="11" id="KW-1185">Reference proteome</keyword>
<evidence type="ECO:0000256" key="6">
    <source>
        <dbReference type="ARBA" id="ARBA00022989"/>
    </source>
</evidence>
<gene>
    <name evidence="10" type="ORF">SAMN04488066_102180</name>
</gene>
<evidence type="ECO:0000256" key="5">
    <source>
        <dbReference type="ARBA" id="ARBA00022692"/>
    </source>
</evidence>
<feature type="domain" description="ABC transmembrane type-1" evidence="9">
    <location>
        <begin position="77"/>
        <end position="265"/>
    </location>
</feature>
<dbReference type="PANTHER" id="PTHR43357">
    <property type="entry name" value="INNER MEMBRANE ABC TRANSPORTER PERMEASE PROTEIN YDCV"/>
    <property type="match status" value="1"/>
</dbReference>
<dbReference type="InterPro" id="IPR035906">
    <property type="entry name" value="MetI-like_sf"/>
</dbReference>
<keyword evidence="4" id="KW-0997">Cell inner membrane</keyword>
<evidence type="ECO:0000313" key="10">
    <source>
        <dbReference type="EMBL" id="SFH38007.1"/>
    </source>
</evidence>
<evidence type="ECO:0000259" key="9">
    <source>
        <dbReference type="PROSITE" id="PS50928"/>
    </source>
</evidence>
<evidence type="ECO:0000256" key="3">
    <source>
        <dbReference type="ARBA" id="ARBA00022475"/>
    </source>
</evidence>
<accession>A0A1I2ZJI5</accession>
<sequence length="277" mass="30337">MSAIDRVTDPFERFTQAHASRMASLVVVTVLAFLWLPIGVLVFMSFADGGVLSFPPDELTLRWYRVFLSNDAALDAIVTTLTISVPATGITVALSTMIAYAVDRYVFPGRNWLQLLSTLPIIVPLVVTGVAMVLFFNGTLGLPDYVSVVIAHVIRTIPFATLVILPTFMSFDRGLEEASKDLGADEFETFRQVTLPNVFPGVVAGGLLAFTLSFNEFVYTYFVKGSGDPTLPVYIWNQIRYNVTPEVNVISVVFLGVAVSMVLAAVSLTRVDLIARR</sequence>
<evidence type="ECO:0000256" key="8">
    <source>
        <dbReference type="RuleBase" id="RU363032"/>
    </source>
</evidence>
<dbReference type="GO" id="GO:0055085">
    <property type="term" value="P:transmembrane transport"/>
    <property type="evidence" value="ECO:0007669"/>
    <property type="project" value="InterPro"/>
</dbReference>
<evidence type="ECO:0000256" key="1">
    <source>
        <dbReference type="ARBA" id="ARBA00004429"/>
    </source>
</evidence>
<feature type="transmembrane region" description="Helical" evidence="8">
    <location>
        <begin position="249"/>
        <end position="268"/>
    </location>
</feature>
<comment type="similarity">
    <text evidence="8">Belongs to the binding-protein-dependent transport system permease family.</text>
</comment>
<organism evidence="10 11">
    <name type="scientific">Halorubrum aquaticum</name>
    <dbReference type="NCBI Taxonomy" id="387340"/>
    <lineage>
        <taxon>Archaea</taxon>
        <taxon>Methanobacteriati</taxon>
        <taxon>Methanobacteriota</taxon>
        <taxon>Stenosarchaea group</taxon>
        <taxon>Halobacteria</taxon>
        <taxon>Halobacteriales</taxon>
        <taxon>Haloferacaceae</taxon>
        <taxon>Halorubrum</taxon>
    </lineage>
</organism>
<name>A0A1I2ZJI5_9EURY</name>
<protein>
    <submittedName>
        <fullName evidence="10">Spermidine/putrescine transport system permease protein</fullName>
    </submittedName>
</protein>
<proteinExistence type="inferred from homology"/>
<dbReference type="Pfam" id="PF00528">
    <property type="entry name" value="BPD_transp_1"/>
    <property type="match status" value="1"/>
</dbReference>
<feature type="transmembrane region" description="Helical" evidence="8">
    <location>
        <begin position="23"/>
        <end position="47"/>
    </location>
</feature>
<dbReference type="CDD" id="cd06261">
    <property type="entry name" value="TM_PBP2"/>
    <property type="match status" value="1"/>
</dbReference>
<keyword evidence="7 8" id="KW-0472">Membrane</keyword>
<feature type="transmembrane region" description="Helical" evidence="8">
    <location>
        <begin position="112"/>
        <end position="136"/>
    </location>
</feature>
<dbReference type="PANTHER" id="PTHR43357:SF4">
    <property type="entry name" value="INNER MEMBRANE ABC TRANSPORTER PERMEASE PROTEIN YDCV"/>
    <property type="match status" value="1"/>
</dbReference>
<feature type="transmembrane region" description="Helical" evidence="8">
    <location>
        <begin position="76"/>
        <end position="100"/>
    </location>
</feature>
<keyword evidence="5 8" id="KW-0812">Transmembrane</keyword>
<keyword evidence="3" id="KW-1003">Cell membrane</keyword>
<reference evidence="10 11" key="1">
    <citation type="submission" date="2016-10" db="EMBL/GenBank/DDBJ databases">
        <authorList>
            <person name="Varghese N."/>
            <person name="Submissions S."/>
        </authorList>
    </citation>
    <scope>NUCLEOTIDE SEQUENCE [LARGE SCALE GENOMIC DNA]</scope>
    <source>
        <strain evidence="10 11">CGMCC 1.6377</strain>
    </source>
</reference>
<evidence type="ECO:0000256" key="2">
    <source>
        <dbReference type="ARBA" id="ARBA00022448"/>
    </source>
</evidence>
<evidence type="ECO:0000313" key="11">
    <source>
        <dbReference type="Proteomes" id="UP000323537"/>
    </source>
</evidence>
<feature type="transmembrane region" description="Helical" evidence="8">
    <location>
        <begin position="148"/>
        <end position="171"/>
    </location>
</feature>
<dbReference type="Gene3D" id="1.10.3720.10">
    <property type="entry name" value="MetI-like"/>
    <property type="match status" value="1"/>
</dbReference>
<feature type="transmembrane region" description="Helical" evidence="8">
    <location>
        <begin position="198"/>
        <end position="222"/>
    </location>
</feature>
<dbReference type="GO" id="GO:0005886">
    <property type="term" value="C:plasma membrane"/>
    <property type="evidence" value="ECO:0007669"/>
    <property type="project" value="UniProtKB-SubCell"/>
</dbReference>
<dbReference type="SUPFAM" id="SSF161098">
    <property type="entry name" value="MetI-like"/>
    <property type="match status" value="1"/>
</dbReference>
<dbReference type="Proteomes" id="UP000323537">
    <property type="component" value="Unassembled WGS sequence"/>
</dbReference>
<keyword evidence="6 8" id="KW-1133">Transmembrane helix</keyword>
<evidence type="ECO:0000256" key="4">
    <source>
        <dbReference type="ARBA" id="ARBA00022519"/>
    </source>
</evidence>
<dbReference type="EMBL" id="FOPZ01000002">
    <property type="protein sequence ID" value="SFH38007.1"/>
    <property type="molecule type" value="Genomic_DNA"/>
</dbReference>
<evidence type="ECO:0000256" key="7">
    <source>
        <dbReference type="ARBA" id="ARBA00023136"/>
    </source>
</evidence>
<dbReference type="InterPro" id="IPR000515">
    <property type="entry name" value="MetI-like"/>
</dbReference>